<dbReference type="EMBL" id="PFBF01000016">
    <property type="protein sequence ID" value="PIR86454.1"/>
    <property type="molecule type" value="Genomic_DNA"/>
</dbReference>
<evidence type="ECO:0000259" key="2">
    <source>
        <dbReference type="Pfam" id="PF23951"/>
    </source>
</evidence>
<organism evidence="3 4">
    <name type="scientific">Candidatus Kaiserbacteria bacterium CG10_big_fil_rev_8_21_14_0_10_43_70</name>
    <dbReference type="NCBI Taxonomy" id="1974605"/>
    <lineage>
        <taxon>Bacteria</taxon>
        <taxon>Candidatus Kaiseribacteriota</taxon>
    </lineage>
</organism>
<keyword evidence="1" id="KW-0472">Membrane</keyword>
<dbReference type="Pfam" id="PF23951">
    <property type="entry name" value="DUF7282"/>
    <property type="match status" value="1"/>
</dbReference>
<dbReference type="AlphaFoldDB" id="A0A2H0UJ79"/>
<accession>A0A2H0UJ79</accession>
<evidence type="ECO:0000313" key="4">
    <source>
        <dbReference type="Proteomes" id="UP000230706"/>
    </source>
</evidence>
<dbReference type="Proteomes" id="UP000230706">
    <property type="component" value="Unassembled WGS sequence"/>
</dbReference>
<gene>
    <name evidence="3" type="ORF">COU13_00860</name>
</gene>
<feature type="domain" description="DUF7282" evidence="2">
    <location>
        <begin position="79"/>
        <end position="175"/>
    </location>
</feature>
<reference evidence="4" key="1">
    <citation type="submission" date="2017-09" db="EMBL/GenBank/DDBJ databases">
        <title>Depth-based differentiation of microbial function through sediment-hosted aquifers and enrichment of novel symbionts in the deep terrestrial subsurface.</title>
        <authorList>
            <person name="Probst A.J."/>
            <person name="Ladd B."/>
            <person name="Jarett J.K."/>
            <person name="Geller-Mcgrath D.E."/>
            <person name="Sieber C.M.K."/>
            <person name="Emerson J.B."/>
            <person name="Anantharaman K."/>
            <person name="Thomas B.C."/>
            <person name="Malmstrom R."/>
            <person name="Stieglmeier M."/>
            <person name="Klingl A."/>
            <person name="Woyke T."/>
            <person name="Ryan C.M."/>
            <person name="Banfield J.F."/>
        </authorList>
    </citation>
    <scope>NUCLEOTIDE SEQUENCE [LARGE SCALE GENOMIC DNA]</scope>
</reference>
<keyword evidence="1" id="KW-1133">Transmembrane helix</keyword>
<evidence type="ECO:0000313" key="3">
    <source>
        <dbReference type="EMBL" id="PIR86454.1"/>
    </source>
</evidence>
<sequence length="187" mass="20507">MTQIRYEYIIIIMQNVKTFLALVAGILIGLFICYFFWSGGDRTVNIDGEASKENSSVNIDVQKGKGDANSRVPTGEKEASFTVEMQLAGDNVTVKNLVIPEAGWVVVHEFVEDTIANALGATRVDPGEYDIVIVELLRSSIPESTYVVTLYSDNGNREFEINADTPMVDNKGKVILMEFETASGSAN</sequence>
<protein>
    <recommendedName>
        <fullName evidence="2">DUF7282 domain-containing protein</fullName>
    </recommendedName>
</protein>
<keyword evidence="1" id="KW-0812">Transmembrane</keyword>
<comment type="caution">
    <text evidence="3">The sequence shown here is derived from an EMBL/GenBank/DDBJ whole genome shotgun (WGS) entry which is preliminary data.</text>
</comment>
<feature type="transmembrane region" description="Helical" evidence="1">
    <location>
        <begin position="20"/>
        <end position="37"/>
    </location>
</feature>
<dbReference type="InterPro" id="IPR055706">
    <property type="entry name" value="Slg1/2_DUF7282"/>
</dbReference>
<evidence type="ECO:0000256" key="1">
    <source>
        <dbReference type="SAM" id="Phobius"/>
    </source>
</evidence>
<proteinExistence type="predicted"/>
<name>A0A2H0UJ79_9BACT</name>